<accession>A0A1M6KGT0</accession>
<reference evidence="1 2" key="1">
    <citation type="submission" date="2016-11" db="EMBL/GenBank/DDBJ databases">
        <authorList>
            <person name="Jaros S."/>
            <person name="Januszkiewicz K."/>
            <person name="Wedrychowicz H."/>
        </authorList>
    </citation>
    <scope>NUCLEOTIDE SEQUENCE [LARGE SCALE GENOMIC DNA]</scope>
    <source>
        <strain evidence="1 2">CGMCC 4.5723</strain>
    </source>
</reference>
<proteinExistence type="predicted"/>
<dbReference type="AlphaFoldDB" id="A0A1M6KGT0"/>
<evidence type="ECO:0000313" key="1">
    <source>
        <dbReference type="EMBL" id="SHJ58097.1"/>
    </source>
</evidence>
<dbReference type="EMBL" id="FQZK01000007">
    <property type="protein sequence ID" value="SHJ58097.1"/>
    <property type="molecule type" value="Genomic_DNA"/>
</dbReference>
<gene>
    <name evidence="1" type="ORF">SAMN05421803_107166</name>
</gene>
<name>A0A1M6KGT0_9ACTN</name>
<dbReference type="RefSeq" id="WP_178378535.1">
    <property type="nucleotide sequence ID" value="NZ_FQZK01000007.1"/>
</dbReference>
<dbReference type="Proteomes" id="UP000184452">
    <property type="component" value="Unassembled WGS sequence"/>
</dbReference>
<keyword evidence="2" id="KW-1185">Reference proteome</keyword>
<organism evidence="1 2">
    <name type="scientific">Nocardiopsis flavescens</name>
    <dbReference type="NCBI Taxonomy" id="758803"/>
    <lineage>
        <taxon>Bacteria</taxon>
        <taxon>Bacillati</taxon>
        <taxon>Actinomycetota</taxon>
        <taxon>Actinomycetes</taxon>
        <taxon>Streptosporangiales</taxon>
        <taxon>Nocardiopsidaceae</taxon>
        <taxon>Nocardiopsis</taxon>
    </lineage>
</organism>
<sequence length="49" mass="5565">MDEPNVYVRPHQDNPGWFVVEIEGEWLAASLNPRGDNLYLTLAPPAEQD</sequence>
<evidence type="ECO:0000313" key="2">
    <source>
        <dbReference type="Proteomes" id="UP000184452"/>
    </source>
</evidence>
<protein>
    <submittedName>
        <fullName evidence="1">Uncharacterized protein</fullName>
    </submittedName>
</protein>
<dbReference type="STRING" id="758803.SAMN05421803_107166"/>